<feature type="compositionally biased region" description="Basic and acidic residues" evidence="1">
    <location>
        <begin position="251"/>
        <end position="260"/>
    </location>
</feature>
<name>A0A0L0S808_ALLM3</name>
<keyword evidence="2" id="KW-1133">Transmembrane helix</keyword>
<evidence type="ECO:0000313" key="4">
    <source>
        <dbReference type="Proteomes" id="UP000054350"/>
    </source>
</evidence>
<feature type="compositionally biased region" description="Low complexity" evidence="1">
    <location>
        <begin position="35"/>
        <end position="55"/>
    </location>
</feature>
<keyword evidence="2" id="KW-0472">Membrane</keyword>
<feature type="transmembrane region" description="Helical" evidence="2">
    <location>
        <begin position="406"/>
        <end position="428"/>
    </location>
</feature>
<feature type="region of interest" description="Disordered" evidence="1">
    <location>
        <begin position="751"/>
        <end position="775"/>
    </location>
</feature>
<evidence type="ECO:0000313" key="3">
    <source>
        <dbReference type="EMBL" id="KNE58561.1"/>
    </source>
</evidence>
<feature type="region of interest" description="Disordered" evidence="1">
    <location>
        <begin position="676"/>
        <end position="697"/>
    </location>
</feature>
<proteinExistence type="predicted"/>
<evidence type="ECO:0000256" key="1">
    <source>
        <dbReference type="SAM" id="MobiDB-lite"/>
    </source>
</evidence>
<dbReference type="AlphaFoldDB" id="A0A0L0S808"/>
<feature type="compositionally biased region" description="Basic and acidic residues" evidence="1">
    <location>
        <begin position="280"/>
        <end position="289"/>
    </location>
</feature>
<dbReference type="VEuPathDB" id="FungiDB:AMAG_04124"/>
<feature type="compositionally biased region" description="Polar residues" evidence="1">
    <location>
        <begin position="121"/>
        <end position="144"/>
    </location>
</feature>
<feature type="region of interest" description="Disordered" evidence="1">
    <location>
        <begin position="196"/>
        <end position="289"/>
    </location>
</feature>
<reference evidence="3 4" key="1">
    <citation type="submission" date="2009-11" db="EMBL/GenBank/DDBJ databases">
        <title>Annotation of Allomyces macrogynus ATCC 38327.</title>
        <authorList>
            <consortium name="The Broad Institute Genome Sequencing Platform"/>
            <person name="Russ C."/>
            <person name="Cuomo C."/>
            <person name="Burger G."/>
            <person name="Gray M.W."/>
            <person name="Holland P.W.H."/>
            <person name="King N."/>
            <person name="Lang F.B.F."/>
            <person name="Roger A.J."/>
            <person name="Ruiz-Trillo I."/>
            <person name="Young S.K."/>
            <person name="Zeng Q."/>
            <person name="Gargeya S."/>
            <person name="Fitzgerald M."/>
            <person name="Haas B."/>
            <person name="Abouelleil A."/>
            <person name="Alvarado L."/>
            <person name="Arachchi H.M."/>
            <person name="Berlin A."/>
            <person name="Chapman S.B."/>
            <person name="Gearin G."/>
            <person name="Goldberg J."/>
            <person name="Griggs A."/>
            <person name="Gujja S."/>
            <person name="Hansen M."/>
            <person name="Heiman D."/>
            <person name="Howarth C."/>
            <person name="Larimer J."/>
            <person name="Lui A."/>
            <person name="MacDonald P.J.P."/>
            <person name="McCowen C."/>
            <person name="Montmayeur A."/>
            <person name="Murphy C."/>
            <person name="Neiman D."/>
            <person name="Pearson M."/>
            <person name="Priest M."/>
            <person name="Roberts A."/>
            <person name="Saif S."/>
            <person name="Shea T."/>
            <person name="Sisk P."/>
            <person name="Stolte C."/>
            <person name="Sykes S."/>
            <person name="Wortman J."/>
            <person name="Nusbaum C."/>
            <person name="Birren B."/>
        </authorList>
    </citation>
    <scope>NUCLEOTIDE SEQUENCE [LARGE SCALE GENOMIC DNA]</scope>
    <source>
        <strain evidence="3 4">ATCC 38327</strain>
    </source>
</reference>
<reference evidence="4" key="2">
    <citation type="submission" date="2009-11" db="EMBL/GenBank/DDBJ databases">
        <title>The Genome Sequence of Allomyces macrogynus strain ATCC 38327.</title>
        <authorList>
            <consortium name="The Broad Institute Genome Sequencing Platform"/>
            <person name="Russ C."/>
            <person name="Cuomo C."/>
            <person name="Shea T."/>
            <person name="Young S.K."/>
            <person name="Zeng Q."/>
            <person name="Koehrsen M."/>
            <person name="Haas B."/>
            <person name="Borodovsky M."/>
            <person name="Guigo R."/>
            <person name="Alvarado L."/>
            <person name="Berlin A."/>
            <person name="Borenstein D."/>
            <person name="Chen Z."/>
            <person name="Engels R."/>
            <person name="Freedman E."/>
            <person name="Gellesch M."/>
            <person name="Goldberg J."/>
            <person name="Griggs A."/>
            <person name="Gujja S."/>
            <person name="Heiman D."/>
            <person name="Hepburn T."/>
            <person name="Howarth C."/>
            <person name="Jen D."/>
            <person name="Larson L."/>
            <person name="Lewis B."/>
            <person name="Mehta T."/>
            <person name="Park D."/>
            <person name="Pearson M."/>
            <person name="Roberts A."/>
            <person name="Saif S."/>
            <person name="Shenoy N."/>
            <person name="Sisk P."/>
            <person name="Stolte C."/>
            <person name="Sykes S."/>
            <person name="Walk T."/>
            <person name="White J."/>
            <person name="Yandava C."/>
            <person name="Burger G."/>
            <person name="Gray M.W."/>
            <person name="Holland P.W.H."/>
            <person name="King N."/>
            <person name="Lang F.B.F."/>
            <person name="Roger A.J."/>
            <person name="Ruiz-Trillo I."/>
            <person name="Lander E."/>
            <person name="Nusbaum C."/>
        </authorList>
    </citation>
    <scope>NUCLEOTIDE SEQUENCE [LARGE SCALE GENOMIC DNA]</scope>
    <source>
        <strain evidence="4">ATCC 38327</strain>
    </source>
</reference>
<feature type="compositionally biased region" description="Low complexity" evidence="1">
    <location>
        <begin position="261"/>
        <end position="274"/>
    </location>
</feature>
<dbReference type="Proteomes" id="UP000054350">
    <property type="component" value="Unassembled WGS sequence"/>
</dbReference>
<accession>A0A0L0S808</accession>
<evidence type="ECO:0000256" key="2">
    <source>
        <dbReference type="SAM" id="Phobius"/>
    </source>
</evidence>
<gene>
    <name evidence="3" type="ORF">AMAG_04124</name>
</gene>
<keyword evidence="2" id="KW-0812">Transmembrane</keyword>
<dbReference type="EMBL" id="GG745333">
    <property type="protein sequence ID" value="KNE58561.1"/>
    <property type="molecule type" value="Genomic_DNA"/>
</dbReference>
<feature type="region of interest" description="Disordered" evidence="1">
    <location>
        <begin position="1"/>
        <end position="183"/>
    </location>
</feature>
<protein>
    <recommendedName>
        <fullName evidence="5">Transmembrane protein</fullName>
    </recommendedName>
</protein>
<evidence type="ECO:0008006" key="5">
    <source>
        <dbReference type="Google" id="ProtNLM"/>
    </source>
</evidence>
<organism evidence="3 4">
    <name type="scientific">Allomyces macrogynus (strain ATCC 38327)</name>
    <name type="common">Allomyces javanicus var. macrogynus</name>
    <dbReference type="NCBI Taxonomy" id="578462"/>
    <lineage>
        <taxon>Eukaryota</taxon>
        <taxon>Fungi</taxon>
        <taxon>Fungi incertae sedis</taxon>
        <taxon>Blastocladiomycota</taxon>
        <taxon>Blastocladiomycetes</taxon>
        <taxon>Blastocladiales</taxon>
        <taxon>Blastocladiaceae</taxon>
        <taxon>Allomyces</taxon>
    </lineage>
</organism>
<feature type="transmembrane region" description="Helical" evidence="2">
    <location>
        <begin position="440"/>
        <end position="461"/>
    </location>
</feature>
<feature type="compositionally biased region" description="Polar residues" evidence="1">
    <location>
        <begin position="163"/>
        <end position="180"/>
    </location>
</feature>
<keyword evidence="4" id="KW-1185">Reference proteome</keyword>
<feature type="compositionally biased region" description="Low complexity" evidence="1">
    <location>
        <begin position="204"/>
        <end position="214"/>
    </location>
</feature>
<sequence length="968" mass="104154">MPSTAPRGPVAHPPSSPLAARPAICMSAPASRDGSSTALSSVAISSTTSTTGTPASDEHHDDDGERDDDNDVPTPMAAPASPRDRGGTSAASTTTLPRTFAFFTTERMSMKSPKSLATARSRPTASGASLANSVYLTPTHSTAQLGPAKKNGDVPPSEPAATLQAQAQSPTSTRGSTQWCSFDGTDDLEMARRADAQADSLRVGPRGAPAGAPGMCRTRPCAEASPVPVHDKDNDDDEEGTDADGASSTDGVEHFEDVSRVARAARAGSPVASATLSPVHPKEGDGVDSHSKLLPHVPLPEAHRSKIGNATRWFVDRLPKADSTWRLVMNRKRNRVSAWTLRFENRTREAKFRDHNNKVMQGPMRLQMVFLLIIAVQKLYLTYRSSETLRHVKTICPSFNPTCPQLVFAGFAPPVVVLASVLAALIFLSLNRPRSTDRIVAAFLVALYSFVVIMDVGRVVYFSRCVHQSTGFSSFAQYGDVATACDFCPGVTTCTNSTFVKRLPNIAGDVQIMVQHFASSLGIAFFMLVSGSNLPFVQGEVIGLLYLVSFFVTKLLFDDDSSETWFLFTSALDSFLKGSWSTYQREVISRLSFLLNVRIQRTAFSRYKRSWTRRKALVPSMGRRTMPINVLGMAITEARVRGLPDLRVSVTGSVQNTVRRLSHLFLWARNVPAATSHEGLSSTSSTDGGGDLSRLLAPPPGTGRWSGFLQLNSQRHNTTTTFSWSSASGALHVPPRMLHVHSELALPSARANPSFDLDVPRPPSRARSDEWARPSQHVLRPARSVREITALASAPRSTVVTLSRSPSVECSVGDLPVPNVQTDSIPLPSLAKVSGAIDAQGWAPELTPIPSTPVSDDTKPNVLSPSVTSPIAWRIDEGRAPLPDADSPPRMLPTLHASSPLMTMERTTRDGFLDPLMATLRSVKNGGVVSVKQSSVSVNVSSVLLSNVDIGMLLTRTTAISLVSTKAK</sequence>